<protein>
    <submittedName>
        <fullName evidence="3">Antitoxin ParD1/3/4</fullName>
    </submittedName>
</protein>
<dbReference type="InterPro" id="IPR022789">
    <property type="entry name" value="ParD"/>
</dbReference>
<evidence type="ECO:0000256" key="2">
    <source>
        <dbReference type="ARBA" id="ARBA00022649"/>
    </source>
</evidence>
<comment type="similarity">
    <text evidence="1">Belongs to the ParD antitoxin family.</text>
</comment>
<accession>A0A3S3SKD5</accession>
<sequence>MAKNTSVTLGSHFDNFITGCVENGRYGSASEVIRAELRLLETTETQLETLRTLLAQGEESGFADYSYDELIEELT</sequence>
<dbReference type="Gene3D" id="6.10.10.120">
    <property type="entry name" value="Antitoxin ParD1-like"/>
    <property type="match status" value="1"/>
</dbReference>
<dbReference type="AlphaFoldDB" id="A0A3S3SKD5"/>
<evidence type="ECO:0000256" key="1">
    <source>
        <dbReference type="ARBA" id="ARBA00008580"/>
    </source>
</evidence>
<dbReference type="InterPro" id="IPR010985">
    <property type="entry name" value="Ribbon_hlx_hlx"/>
</dbReference>
<dbReference type="EMBL" id="MTKQ01000313">
    <property type="protein sequence ID" value="RWX44644.1"/>
    <property type="molecule type" value="Genomic_DNA"/>
</dbReference>
<proteinExistence type="inferred from homology"/>
<dbReference type="InterPro" id="IPR038296">
    <property type="entry name" value="ParD_sf"/>
</dbReference>
<keyword evidence="2" id="KW-1277">Toxin-antitoxin system</keyword>
<organism evidence="3 4">
    <name type="scientific">Candidatus Electrothrix marina</name>
    <dbReference type="NCBI Taxonomy" id="1859130"/>
    <lineage>
        <taxon>Bacteria</taxon>
        <taxon>Pseudomonadati</taxon>
        <taxon>Thermodesulfobacteriota</taxon>
        <taxon>Desulfobulbia</taxon>
        <taxon>Desulfobulbales</taxon>
        <taxon>Desulfobulbaceae</taxon>
        <taxon>Candidatus Electrothrix</taxon>
    </lineage>
</organism>
<dbReference type="PANTHER" id="PTHR36582">
    <property type="entry name" value="ANTITOXIN PARD"/>
    <property type="match status" value="1"/>
</dbReference>
<gene>
    <name evidence="3" type="ORF">VT99_13131</name>
</gene>
<name>A0A3S3SKD5_9BACT</name>
<dbReference type="PANTHER" id="PTHR36582:SF2">
    <property type="entry name" value="ANTITOXIN PARD"/>
    <property type="match status" value="1"/>
</dbReference>
<reference evidence="3 4" key="1">
    <citation type="submission" date="2017-01" db="EMBL/GenBank/DDBJ databases">
        <title>The cable genome- insights into the physiology and evolution of filamentous bacteria capable of sulfide oxidation via long distance electron transfer.</title>
        <authorList>
            <person name="Schreiber L."/>
            <person name="Bjerg J.T."/>
            <person name="Boggild A."/>
            <person name="Van De Vossenberg J."/>
            <person name="Meysman F."/>
            <person name="Nielsen L.P."/>
            <person name="Schramm A."/>
            <person name="Kjeldsen K.U."/>
        </authorList>
    </citation>
    <scope>NUCLEOTIDE SEQUENCE [LARGE SCALE GENOMIC DNA]</scope>
    <source>
        <strain evidence="3">A2</strain>
    </source>
</reference>
<evidence type="ECO:0000313" key="3">
    <source>
        <dbReference type="EMBL" id="RWX44644.1"/>
    </source>
</evidence>
<comment type="caution">
    <text evidence="3">The sequence shown here is derived from an EMBL/GenBank/DDBJ whole genome shotgun (WGS) entry which is preliminary data.</text>
</comment>
<dbReference type="GO" id="GO:0006355">
    <property type="term" value="P:regulation of DNA-templated transcription"/>
    <property type="evidence" value="ECO:0007669"/>
    <property type="project" value="InterPro"/>
</dbReference>
<dbReference type="SUPFAM" id="SSF47598">
    <property type="entry name" value="Ribbon-helix-helix"/>
    <property type="match status" value="1"/>
</dbReference>
<dbReference type="NCBIfam" id="TIGR02606">
    <property type="entry name" value="antidote_CC2985"/>
    <property type="match status" value="1"/>
</dbReference>
<evidence type="ECO:0000313" key="4">
    <source>
        <dbReference type="Proteomes" id="UP000286862"/>
    </source>
</evidence>
<dbReference type="Proteomes" id="UP000286862">
    <property type="component" value="Unassembled WGS sequence"/>
</dbReference>
<dbReference type="Pfam" id="PF03693">
    <property type="entry name" value="ParD_antitoxin"/>
    <property type="match status" value="1"/>
</dbReference>